<reference evidence="2 3" key="1">
    <citation type="submission" date="2022-09" db="EMBL/GenBank/DDBJ databases">
        <authorList>
            <person name="Palmer J.M."/>
        </authorList>
    </citation>
    <scope>NUCLEOTIDE SEQUENCE [LARGE SCALE GENOMIC DNA]</scope>
    <source>
        <strain evidence="2 3">DSM 7382</strain>
    </source>
</reference>
<comment type="caution">
    <text evidence="2">The sequence shown here is derived from an EMBL/GenBank/DDBJ whole genome shotgun (WGS) entry which is preliminary data.</text>
</comment>
<evidence type="ECO:0000256" key="1">
    <source>
        <dbReference type="SAM" id="MobiDB-lite"/>
    </source>
</evidence>
<evidence type="ECO:0000313" key="3">
    <source>
        <dbReference type="Proteomes" id="UP001385951"/>
    </source>
</evidence>
<protein>
    <submittedName>
        <fullName evidence="2">Uncharacterized protein</fullName>
    </submittedName>
</protein>
<evidence type="ECO:0000313" key="2">
    <source>
        <dbReference type="EMBL" id="KAK7685454.1"/>
    </source>
</evidence>
<accession>A0AAW0G1A0</accession>
<organism evidence="2 3">
    <name type="scientific">Cerrena zonata</name>
    <dbReference type="NCBI Taxonomy" id="2478898"/>
    <lineage>
        <taxon>Eukaryota</taxon>
        <taxon>Fungi</taxon>
        <taxon>Dikarya</taxon>
        <taxon>Basidiomycota</taxon>
        <taxon>Agaricomycotina</taxon>
        <taxon>Agaricomycetes</taxon>
        <taxon>Polyporales</taxon>
        <taxon>Cerrenaceae</taxon>
        <taxon>Cerrena</taxon>
    </lineage>
</organism>
<feature type="region of interest" description="Disordered" evidence="1">
    <location>
        <begin position="58"/>
        <end position="79"/>
    </location>
</feature>
<dbReference type="Proteomes" id="UP001385951">
    <property type="component" value="Unassembled WGS sequence"/>
</dbReference>
<sequence>METPFYIKVSDITNELPILHLLRITPNFSLTFNLAMDALSVGDATTVVGPSSIVGGLEPYENGKHSSSPQKPVPRTPDPTTFVQTVDYLEEERTFFVKIGKDGLIAALQKLDRQLKNSGRKHILSRKRPTDWIGKEITPGQIGFINHGGLPKILTRPGRYPGFPLRNWWAREYRGTKGLSDTVIEFQGLTVVQGIPEPSCCGVRSPEPYFRHQEFWICGVCH</sequence>
<proteinExistence type="predicted"/>
<dbReference type="EMBL" id="JASBNA010000020">
    <property type="protein sequence ID" value="KAK7685454.1"/>
    <property type="molecule type" value="Genomic_DNA"/>
</dbReference>
<dbReference type="AlphaFoldDB" id="A0AAW0G1A0"/>
<keyword evidence="3" id="KW-1185">Reference proteome</keyword>
<name>A0AAW0G1A0_9APHY</name>
<gene>
    <name evidence="2" type="ORF">QCA50_011317</name>
</gene>